<dbReference type="PRINTS" id="PR00080">
    <property type="entry name" value="SDRFAMILY"/>
</dbReference>
<dbReference type="PRINTS" id="PR00081">
    <property type="entry name" value="GDHRDH"/>
</dbReference>
<comment type="similarity">
    <text evidence="1 3">Belongs to the short-chain dehydrogenases/reductases (SDR) family.</text>
</comment>
<dbReference type="Pfam" id="PF00106">
    <property type="entry name" value="adh_short"/>
    <property type="match status" value="1"/>
</dbReference>
<dbReference type="InterPro" id="IPR002347">
    <property type="entry name" value="SDR_fam"/>
</dbReference>
<name>A0A6B9ZAZ8_9BACT</name>
<dbReference type="InterPro" id="IPR036291">
    <property type="entry name" value="NAD(P)-bd_dom_sf"/>
</dbReference>
<keyword evidence="5" id="KW-1185">Reference proteome</keyword>
<evidence type="ECO:0000313" key="5">
    <source>
        <dbReference type="Proteomes" id="UP000476411"/>
    </source>
</evidence>
<sequence length="271" mass="29858">MKKTILITGASSGLGKATAEYFASAGWQVAATMRTPEKATTLTEIPGIQIFKMDVTDNATITRAVADIISTFGKIDVVLNNAGMGRYGALELCSEKDINDIWQTNVQGVVNVIRGVLPHFRANKAGTIINVGSAMGLTTTMPLLSLYHMTKYALEGLTEGLYYELKPLNIDVHMIEPGGFPSELNQNLVFHRREDMKEYDVVTDKIEQLLLHYNDLPLGTVEEIVDVIYALSERKSTQFRTVIGTAANELVARRKSLTDEVFLASSLSYFS</sequence>
<evidence type="ECO:0000256" key="3">
    <source>
        <dbReference type="RuleBase" id="RU000363"/>
    </source>
</evidence>
<protein>
    <submittedName>
        <fullName evidence="4">SDR family oxidoreductase</fullName>
    </submittedName>
</protein>
<dbReference type="Gene3D" id="3.40.50.720">
    <property type="entry name" value="NAD(P)-binding Rossmann-like Domain"/>
    <property type="match status" value="1"/>
</dbReference>
<reference evidence="4 5" key="1">
    <citation type="submission" date="2020-01" db="EMBL/GenBank/DDBJ databases">
        <title>Complete genome sequence of Chitinophaga sp. H33E-04 isolated from quinoa roots.</title>
        <authorList>
            <person name="Weon H.-Y."/>
            <person name="Lee S.A."/>
        </authorList>
    </citation>
    <scope>NUCLEOTIDE SEQUENCE [LARGE SCALE GENOMIC DNA]</scope>
    <source>
        <strain evidence="4 5">H33E-04</strain>
    </source>
</reference>
<proteinExistence type="inferred from homology"/>
<dbReference type="EMBL" id="CP048113">
    <property type="protein sequence ID" value="QHS59009.1"/>
    <property type="molecule type" value="Genomic_DNA"/>
</dbReference>
<dbReference type="InterPro" id="IPR051911">
    <property type="entry name" value="SDR_oxidoreductase"/>
</dbReference>
<dbReference type="PANTHER" id="PTHR43976">
    <property type="entry name" value="SHORT CHAIN DEHYDROGENASE"/>
    <property type="match status" value="1"/>
</dbReference>
<dbReference type="SUPFAM" id="SSF51735">
    <property type="entry name" value="NAD(P)-binding Rossmann-fold domains"/>
    <property type="match status" value="1"/>
</dbReference>
<dbReference type="PANTHER" id="PTHR43976:SF16">
    <property type="entry name" value="SHORT-CHAIN DEHYDROGENASE_REDUCTASE FAMILY PROTEIN"/>
    <property type="match status" value="1"/>
</dbReference>
<gene>
    <name evidence="4" type="ORF">GWR21_05190</name>
</gene>
<keyword evidence="2" id="KW-0560">Oxidoreductase</keyword>
<dbReference type="RefSeq" id="WP_162330711.1">
    <property type="nucleotide sequence ID" value="NZ_CP048113.1"/>
</dbReference>
<dbReference type="Proteomes" id="UP000476411">
    <property type="component" value="Chromosome"/>
</dbReference>
<accession>A0A6B9ZAZ8</accession>
<dbReference type="KEGG" id="chih:GWR21_05190"/>
<organism evidence="4 5">
    <name type="scientific">Chitinophaga agri</name>
    <dbReference type="NCBI Taxonomy" id="2703787"/>
    <lineage>
        <taxon>Bacteria</taxon>
        <taxon>Pseudomonadati</taxon>
        <taxon>Bacteroidota</taxon>
        <taxon>Chitinophagia</taxon>
        <taxon>Chitinophagales</taxon>
        <taxon>Chitinophagaceae</taxon>
        <taxon>Chitinophaga</taxon>
    </lineage>
</organism>
<dbReference type="CDD" id="cd05374">
    <property type="entry name" value="17beta-HSD-like_SDR_c"/>
    <property type="match status" value="1"/>
</dbReference>
<evidence type="ECO:0000256" key="2">
    <source>
        <dbReference type="ARBA" id="ARBA00023002"/>
    </source>
</evidence>
<dbReference type="AlphaFoldDB" id="A0A6B9ZAZ8"/>
<dbReference type="GO" id="GO:0016491">
    <property type="term" value="F:oxidoreductase activity"/>
    <property type="evidence" value="ECO:0007669"/>
    <property type="project" value="UniProtKB-KW"/>
</dbReference>
<evidence type="ECO:0000256" key="1">
    <source>
        <dbReference type="ARBA" id="ARBA00006484"/>
    </source>
</evidence>
<evidence type="ECO:0000313" key="4">
    <source>
        <dbReference type="EMBL" id="QHS59009.1"/>
    </source>
</evidence>